<dbReference type="InterPro" id="IPR036249">
    <property type="entry name" value="Thioredoxin-like_sf"/>
</dbReference>
<dbReference type="PANTHER" id="PTHR30041:SF8">
    <property type="entry name" value="PROTEIN YFFB"/>
    <property type="match status" value="1"/>
</dbReference>
<dbReference type="CDD" id="cd03035">
    <property type="entry name" value="ArsC_Yffb"/>
    <property type="match status" value="1"/>
</dbReference>
<gene>
    <name evidence="3" type="ORF">GCM10011369_25280</name>
</gene>
<dbReference type="InterPro" id="IPR006660">
    <property type="entry name" value="Arsenate_reductase-like"/>
</dbReference>
<dbReference type="NCBIfam" id="TIGR01617">
    <property type="entry name" value="arsC_related"/>
    <property type="match status" value="1"/>
</dbReference>
<evidence type="ECO:0000313" key="3">
    <source>
        <dbReference type="EMBL" id="GGA82251.1"/>
    </source>
</evidence>
<evidence type="ECO:0000313" key="4">
    <source>
        <dbReference type="Proteomes" id="UP000619743"/>
    </source>
</evidence>
<protein>
    <submittedName>
        <fullName evidence="3">Arsenate reductase</fullName>
    </submittedName>
</protein>
<dbReference type="SUPFAM" id="SSF52833">
    <property type="entry name" value="Thioredoxin-like"/>
    <property type="match status" value="1"/>
</dbReference>
<accession>A0A8J2U6K5</accession>
<name>A0A8J2U6K5_9GAMM</name>
<reference evidence="4" key="1">
    <citation type="journal article" date="2019" name="Int. J. Syst. Evol. Microbiol.">
        <title>The Global Catalogue of Microorganisms (GCM) 10K type strain sequencing project: providing services to taxonomists for standard genome sequencing and annotation.</title>
        <authorList>
            <consortium name="The Broad Institute Genomics Platform"/>
            <consortium name="The Broad Institute Genome Sequencing Center for Infectious Disease"/>
            <person name="Wu L."/>
            <person name="Ma J."/>
        </authorList>
    </citation>
    <scope>NUCLEOTIDE SEQUENCE [LARGE SCALE GENOMIC DNA]</scope>
    <source>
        <strain evidence="4">CGMCC 1.10130</strain>
    </source>
</reference>
<keyword evidence="4" id="KW-1185">Reference proteome</keyword>
<dbReference type="OrthoDB" id="9803749at2"/>
<dbReference type="Proteomes" id="UP000619743">
    <property type="component" value="Unassembled WGS sequence"/>
</dbReference>
<comment type="similarity">
    <text evidence="1 2">Belongs to the ArsC family.</text>
</comment>
<dbReference type="EMBL" id="BMDX01000013">
    <property type="protein sequence ID" value="GGA82251.1"/>
    <property type="molecule type" value="Genomic_DNA"/>
</dbReference>
<evidence type="ECO:0000256" key="1">
    <source>
        <dbReference type="ARBA" id="ARBA00007198"/>
    </source>
</evidence>
<dbReference type="Pfam" id="PF03960">
    <property type="entry name" value="ArsC"/>
    <property type="match status" value="1"/>
</dbReference>
<dbReference type="AlphaFoldDB" id="A0A8J2U6K5"/>
<comment type="caution">
    <text evidence="3">The sequence shown here is derived from an EMBL/GenBank/DDBJ whole genome shotgun (WGS) entry which is preliminary data.</text>
</comment>
<dbReference type="PROSITE" id="PS51353">
    <property type="entry name" value="ARSC"/>
    <property type="match status" value="1"/>
</dbReference>
<dbReference type="Gene3D" id="3.40.30.10">
    <property type="entry name" value="Glutaredoxin"/>
    <property type="match status" value="1"/>
</dbReference>
<sequence>MSTHHATVYGISNCDTVRKARKWLEKNAIDFNFQDVREQPLAQSQLAEWASQVGWEVLFNKRSTSYRGLSDEQKQNLDEASAVALILEQPTLMKRPVLITGDTIIVGFNDKLYSPLLP</sequence>
<organism evidence="3 4">
    <name type="scientific">Neiella marina</name>
    <dbReference type="NCBI Taxonomy" id="508461"/>
    <lineage>
        <taxon>Bacteria</taxon>
        <taxon>Pseudomonadati</taxon>
        <taxon>Pseudomonadota</taxon>
        <taxon>Gammaproteobacteria</taxon>
        <taxon>Alteromonadales</taxon>
        <taxon>Echinimonadaceae</taxon>
        <taxon>Neiella</taxon>
    </lineage>
</organism>
<proteinExistence type="inferred from homology"/>
<dbReference type="PANTHER" id="PTHR30041">
    <property type="entry name" value="ARSENATE REDUCTASE"/>
    <property type="match status" value="1"/>
</dbReference>
<dbReference type="InterPro" id="IPR006504">
    <property type="entry name" value="Tscrpt_reg_Spx/MgsR"/>
</dbReference>
<dbReference type="RefSeq" id="WP_087506179.1">
    <property type="nucleotide sequence ID" value="NZ_BMDX01000013.1"/>
</dbReference>
<evidence type="ECO:0000256" key="2">
    <source>
        <dbReference type="PROSITE-ProRule" id="PRU01282"/>
    </source>
</evidence>